<protein>
    <submittedName>
        <fullName evidence="1">Uncharacterized protein</fullName>
    </submittedName>
</protein>
<sequence length="83" mass="9751">MEQDQVLRRKSQLWRGTTERCSLRRLRQDNDRRKIARESRIRLSSRDSPGRWDPYGSGHIVLRSKVPCKGCLLENCKTIVINA</sequence>
<dbReference type="EMBL" id="LAZR01020343">
    <property type="protein sequence ID" value="KKL89235.1"/>
    <property type="molecule type" value="Genomic_DNA"/>
</dbReference>
<reference evidence="1" key="1">
    <citation type="journal article" date="2015" name="Nature">
        <title>Complex archaea that bridge the gap between prokaryotes and eukaryotes.</title>
        <authorList>
            <person name="Spang A."/>
            <person name="Saw J.H."/>
            <person name="Jorgensen S.L."/>
            <person name="Zaremba-Niedzwiedzka K."/>
            <person name="Martijn J."/>
            <person name="Lind A.E."/>
            <person name="van Eijk R."/>
            <person name="Schleper C."/>
            <person name="Guy L."/>
            <person name="Ettema T.J."/>
        </authorList>
    </citation>
    <scope>NUCLEOTIDE SEQUENCE</scope>
</reference>
<proteinExistence type="predicted"/>
<comment type="caution">
    <text evidence="1">The sequence shown here is derived from an EMBL/GenBank/DDBJ whole genome shotgun (WGS) entry which is preliminary data.</text>
</comment>
<name>A0A0F9I5Y2_9ZZZZ</name>
<evidence type="ECO:0000313" key="1">
    <source>
        <dbReference type="EMBL" id="KKL89235.1"/>
    </source>
</evidence>
<gene>
    <name evidence="1" type="ORF">LCGC14_1916730</name>
</gene>
<organism evidence="1">
    <name type="scientific">marine sediment metagenome</name>
    <dbReference type="NCBI Taxonomy" id="412755"/>
    <lineage>
        <taxon>unclassified sequences</taxon>
        <taxon>metagenomes</taxon>
        <taxon>ecological metagenomes</taxon>
    </lineage>
</organism>
<accession>A0A0F9I5Y2</accession>
<dbReference type="AlphaFoldDB" id="A0A0F9I5Y2"/>